<protein>
    <submittedName>
        <fullName evidence="3">DNA binding helix-turn helix protein</fullName>
    </submittedName>
    <submittedName>
        <fullName evidence="4">Helix-turn-helix</fullName>
    </submittedName>
</protein>
<evidence type="ECO:0000256" key="1">
    <source>
        <dbReference type="SAM" id="Coils"/>
    </source>
</evidence>
<feature type="coiled-coil region" evidence="1">
    <location>
        <begin position="3"/>
        <end position="30"/>
    </location>
</feature>
<reference evidence="3 5" key="1">
    <citation type="submission" date="2015-07" db="EMBL/GenBank/DDBJ databases">
        <title>Genome of Polaribacter dokdonenesis DSW-5, isolated from seawater off Dokdo in Korea.</title>
        <authorList>
            <person name="Yoon K."/>
            <person name="Song J.Y."/>
            <person name="Kim J.F."/>
        </authorList>
    </citation>
    <scope>NUCLEOTIDE SEQUENCE [LARGE SCALE GENOMIC DNA]</scope>
    <source>
        <strain evidence="3 5">DSW-5</strain>
    </source>
</reference>
<evidence type="ECO:0000313" key="6">
    <source>
        <dbReference type="Proteomes" id="UP000183071"/>
    </source>
</evidence>
<dbReference type="RefSeq" id="WP_082329771.1">
    <property type="nucleotide sequence ID" value="NZ_FNUE01000001.1"/>
</dbReference>
<accession>A0A0N0CFE4</accession>
<dbReference type="OrthoDB" id="1261587at2"/>
<keyword evidence="6" id="KW-1185">Reference proteome</keyword>
<evidence type="ECO:0000313" key="5">
    <source>
        <dbReference type="Proteomes" id="UP000037716"/>
    </source>
</evidence>
<evidence type="ECO:0000313" key="4">
    <source>
        <dbReference type="EMBL" id="SEE03349.1"/>
    </source>
</evidence>
<dbReference type="CDD" id="cd00093">
    <property type="entry name" value="HTH_XRE"/>
    <property type="match status" value="1"/>
</dbReference>
<sequence length="84" mass="10094">MGEKAKEKEIEKFELKKQKVLKKIVDKRKELGLTQWDLSEQLNLTYSGYFKVETGKTKLDVYRLFEILDTLKITPKEFFEDFEQ</sequence>
<feature type="domain" description="HTH cro/C1-type" evidence="2">
    <location>
        <begin position="24"/>
        <end position="78"/>
    </location>
</feature>
<dbReference type="EMBL" id="LGBR01000001">
    <property type="protein sequence ID" value="KOY51777.1"/>
    <property type="molecule type" value="Genomic_DNA"/>
</dbReference>
<dbReference type="SMART" id="SM00530">
    <property type="entry name" value="HTH_XRE"/>
    <property type="match status" value="1"/>
</dbReference>
<dbReference type="GO" id="GO:0003677">
    <property type="term" value="F:DNA binding"/>
    <property type="evidence" value="ECO:0007669"/>
    <property type="project" value="InterPro"/>
</dbReference>
<dbReference type="InterPro" id="IPR001387">
    <property type="entry name" value="Cro/C1-type_HTH"/>
</dbReference>
<dbReference type="Proteomes" id="UP000037716">
    <property type="component" value="Unassembled WGS sequence"/>
</dbReference>
<reference evidence="4 6" key="2">
    <citation type="submission" date="2016-10" db="EMBL/GenBank/DDBJ databases">
        <authorList>
            <person name="Varghese N."/>
            <person name="Submissions S."/>
        </authorList>
    </citation>
    <scope>NUCLEOTIDE SEQUENCE [LARGE SCALE GENOMIC DNA]</scope>
    <source>
        <strain evidence="4 6">DSW-5</strain>
    </source>
</reference>
<dbReference type="PROSITE" id="PS50943">
    <property type="entry name" value="HTH_CROC1"/>
    <property type="match status" value="1"/>
</dbReference>
<dbReference type="STRING" id="1300348.I602_1337"/>
<dbReference type="SUPFAM" id="SSF47413">
    <property type="entry name" value="lambda repressor-like DNA-binding domains"/>
    <property type="match status" value="1"/>
</dbReference>
<name>A0A0N0CFE4_9FLAO</name>
<organism evidence="3 5">
    <name type="scientific">Polaribacter dokdonensis DSW-5</name>
    <dbReference type="NCBI Taxonomy" id="1300348"/>
    <lineage>
        <taxon>Bacteria</taxon>
        <taxon>Pseudomonadati</taxon>
        <taxon>Bacteroidota</taxon>
        <taxon>Flavobacteriia</taxon>
        <taxon>Flavobacteriales</taxon>
        <taxon>Flavobacteriaceae</taxon>
    </lineage>
</organism>
<dbReference type="AlphaFoldDB" id="A0A0N0CFE4"/>
<dbReference type="Pfam" id="PF01381">
    <property type="entry name" value="HTH_3"/>
    <property type="match status" value="1"/>
</dbReference>
<dbReference type="EMBL" id="FNUE01000001">
    <property type="protein sequence ID" value="SEE03349.1"/>
    <property type="molecule type" value="Genomic_DNA"/>
</dbReference>
<gene>
    <name evidence="3" type="ORF">I602_1337</name>
    <name evidence="4" type="ORF">SAMN05444353_0433</name>
</gene>
<evidence type="ECO:0000259" key="2">
    <source>
        <dbReference type="PROSITE" id="PS50943"/>
    </source>
</evidence>
<dbReference type="Proteomes" id="UP000183071">
    <property type="component" value="Unassembled WGS sequence"/>
</dbReference>
<comment type="caution">
    <text evidence="3">The sequence shown here is derived from an EMBL/GenBank/DDBJ whole genome shotgun (WGS) entry which is preliminary data.</text>
</comment>
<keyword evidence="1" id="KW-0175">Coiled coil</keyword>
<evidence type="ECO:0000313" key="3">
    <source>
        <dbReference type="EMBL" id="KOY51777.1"/>
    </source>
</evidence>
<dbReference type="PATRIC" id="fig|1300348.6.peg.1336"/>
<dbReference type="InterPro" id="IPR010982">
    <property type="entry name" value="Lambda_DNA-bd_dom_sf"/>
</dbReference>
<proteinExistence type="predicted"/>
<dbReference type="Gene3D" id="1.10.260.40">
    <property type="entry name" value="lambda repressor-like DNA-binding domains"/>
    <property type="match status" value="1"/>
</dbReference>